<dbReference type="Proteomes" id="UP000732298">
    <property type="component" value="Unassembled WGS sequence"/>
</dbReference>
<evidence type="ECO:0000313" key="3">
    <source>
        <dbReference type="Proteomes" id="UP000732298"/>
    </source>
</evidence>
<organism evidence="2 3">
    <name type="scientific">Candidatus Iainarchaeum sp</name>
    <dbReference type="NCBI Taxonomy" id="3101447"/>
    <lineage>
        <taxon>Archaea</taxon>
        <taxon>Candidatus Iainarchaeota</taxon>
        <taxon>Candidatus Iainarchaeia</taxon>
        <taxon>Candidatus Iainarchaeales</taxon>
        <taxon>Candidatus Iainarchaeaceae</taxon>
        <taxon>Candidatus Iainarchaeum</taxon>
    </lineage>
</organism>
<dbReference type="EMBL" id="JACQPB010000041">
    <property type="protein sequence ID" value="MBI4210715.1"/>
    <property type="molecule type" value="Genomic_DNA"/>
</dbReference>
<gene>
    <name evidence="2" type="ORF">HY544_04390</name>
</gene>
<accession>A0A8T3YKZ4</accession>
<feature type="compositionally biased region" description="Polar residues" evidence="1">
    <location>
        <begin position="23"/>
        <end position="59"/>
    </location>
</feature>
<comment type="caution">
    <text evidence="2">The sequence shown here is derived from an EMBL/GenBank/DDBJ whole genome shotgun (WGS) entry which is preliminary data.</text>
</comment>
<name>A0A8T3YKZ4_9ARCH</name>
<proteinExistence type="predicted"/>
<feature type="region of interest" description="Disordered" evidence="1">
    <location>
        <begin position="23"/>
        <end position="67"/>
    </location>
</feature>
<evidence type="ECO:0000256" key="1">
    <source>
        <dbReference type="SAM" id="MobiDB-lite"/>
    </source>
</evidence>
<sequence length="67" mass="6550">MKFAALLLISVALLGMVLASGCLGNSTPAPQGGNNNQPAQSPANGQPNNPSANSGTGSIPQPPALPE</sequence>
<dbReference type="AlphaFoldDB" id="A0A8T3YKZ4"/>
<protein>
    <submittedName>
        <fullName evidence="2">Uncharacterized protein</fullName>
    </submittedName>
</protein>
<reference evidence="2" key="1">
    <citation type="submission" date="2020-07" db="EMBL/GenBank/DDBJ databases">
        <title>Huge and variable diversity of episymbiotic CPR bacteria and DPANN archaea in groundwater ecosystems.</title>
        <authorList>
            <person name="He C.Y."/>
            <person name="Keren R."/>
            <person name="Whittaker M."/>
            <person name="Farag I.F."/>
            <person name="Doudna J."/>
            <person name="Cate J.H.D."/>
            <person name="Banfield J.F."/>
        </authorList>
    </citation>
    <scope>NUCLEOTIDE SEQUENCE</scope>
    <source>
        <strain evidence="2">NC_groundwater_1296_Ag_S-0.2um_52_80</strain>
    </source>
</reference>
<evidence type="ECO:0000313" key="2">
    <source>
        <dbReference type="EMBL" id="MBI4210715.1"/>
    </source>
</evidence>
<dbReference type="PROSITE" id="PS51257">
    <property type="entry name" value="PROKAR_LIPOPROTEIN"/>
    <property type="match status" value="1"/>
</dbReference>